<name>A0AAE1BWM6_PETCI</name>
<keyword evidence="3" id="KW-1185">Reference proteome</keyword>
<feature type="region of interest" description="Disordered" evidence="1">
    <location>
        <begin position="68"/>
        <end position="94"/>
    </location>
</feature>
<comment type="caution">
    <text evidence="2">The sequence shown here is derived from an EMBL/GenBank/DDBJ whole genome shotgun (WGS) entry which is preliminary data.</text>
</comment>
<reference evidence="2" key="1">
    <citation type="submission" date="2023-10" db="EMBL/GenBank/DDBJ databases">
        <title>Genome assemblies of two species of porcelain crab, Petrolisthes cinctipes and Petrolisthes manimaculis (Anomura: Porcellanidae).</title>
        <authorList>
            <person name="Angst P."/>
        </authorList>
    </citation>
    <scope>NUCLEOTIDE SEQUENCE</scope>
    <source>
        <strain evidence="2">PB745_01</strain>
        <tissue evidence="2">Gill</tissue>
    </source>
</reference>
<accession>A0AAE1BWM6</accession>
<evidence type="ECO:0000256" key="1">
    <source>
        <dbReference type="SAM" id="MobiDB-lite"/>
    </source>
</evidence>
<protein>
    <submittedName>
        <fullName evidence="2">Uncharacterized protein</fullName>
    </submittedName>
</protein>
<evidence type="ECO:0000313" key="3">
    <source>
        <dbReference type="Proteomes" id="UP001286313"/>
    </source>
</evidence>
<gene>
    <name evidence="2" type="ORF">Pcinc_035396</name>
</gene>
<sequence length="141" mass="15185">MSFPVSVLVSNLQSPSSFESGRVDPWNRLPTPVLSLGVEGFYGNLSTCPNMARSGIIVVEVHRGADQVSSPLSHSPSRVNPDRPSAHLGTPTHAAHDYLGLGRPLSHPHRIFFSPQSTFMLIPSLVHPNPVASTPQHSHSV</sequence>
<dbReference type="AlphaFoldDB" id="A0AAE1BWM6"/>
<evidence type="ECO:0000313" key="2">
    <source>
        <dbReference type="EMBL" id="KAK3858413.1"/>
    </source>
</evidence>
<proteinExistence type="predicted"/>
<feature type="compositionally biased region" description="Polar residues" evidence="1">
    <location>
        <begin position="68"/>
        <end position="78"/>
    </location>
</feature>
<dbReference type="EMBL" id="JAWQEG010005318">
    <property type="protein sequence ID" value="KAK3858413.1"/>
    <property type="molecule type" value="Genomic_DNA"/>
</dbReference>
<dbReference type="Proteomes" id="UP001286313">
    <property type="component" value="Unassembled WGS sequence"/>
</dbReference>
<organism evidence="2 3">
    <name type="scientific">Petrolisthes cinctipes</name>
    <name type="common">Flat porcelain crab</name>
    <dbReference type="NCBI Taxonomy" id="88211"/>
    <lineage>
        <taxon>Eukaryota</taxon>
        <taxon>Metazoa</taxon>
        <taxon>Ecdysozoa</taxon>
        <taxon>Arthropoda</taxon>
        <taxon>Crustacea</taxon>
        <taxon>Multicrustacea</taxon>
        <taxon>Malacostraca</taxon>
        <taxon>Eumalacostraca</taxon>
        <taxon>Eucarida</taxon>
        <taxon>Decapoda</taxon>
        <taxon>Pleocyemata</taxon>
        <taxon>Anomura</taxon>
        <taxon>Galatheoidea</taxon>
        <taxon>Porcellanidae</taxon>
        <taxon>Petrolisthes</taxon>
    </lineage>
</organism>